<feature type="region of interest" description="Disordered" evidence="10">
    <location>
        <begin position="1026"/>
        <end position="1052"/>
    </location>
</feature>
<evidence type="ECO:0000256" key="12">
    <source>
        <dbReference type="SAM" id="SignalP"/>
    </source>
</evidence>
<dbReference type="InterPro" id="IPR000203">
    <property type="entry name" value="GPS"/>
</dbReference>
<dbReference type="InterPro" id="IPR046338">
    <property type="entry name" value="GAIN_dom_sf"/>
</dbReference>
<dbReference type="SUPFAM" id="SSF56436">
    <property type="entry name" value="C-type lectin-like"/>
    <property type="match status" value="1"/>
</dbReference>
<dbReference type="PANTHER" id="PTHR12011:SF347">
    <property type="entry name" value="FI21270P1-RELATED"/>
    <property type="match status" value="1"/>
</dbReference>
<dbReference type="Gene3D" id="3.10.100.10">
    <property type="entry name" value="Mannose-Binding Protein A, subunit A"/>
    <property type="match status" value="1"/>
</dbReference>
<feature type="transmembrane region" description="Helical" evidence="11">
    <location>
        <begin position="922"/>
        <end position="948"/>
    </location>
</feature>
<feature type="transmembrane region" description="Helical" evidence="11">
    <location>
        <begin position="774"/>
        <end position="793"/>
    </location>
</feature>
<dbReference type="CDD" id="cd00037">
    <property type="entry name" value="CLECT"/>
    <property type="match status" value="1"/>
</dbReference>
<gene>
    <name evidence="16" type="ORF">OUZ56_000505</name>
</gene>
<evidence type="ECO:0000256" key="11">
    <source>
        <dbReference type="SAM" id="Phobius"/>
    </source>
</evidence>
<dbReference type="Pfam" id="PF01825">
    <property type="entry name" value="GPS"/>
    <property type="match status" value="1"/>
</dbReference>
<feature type="transmembrane region" description="Helical" evidence="11">
    <location>
        <begin position="954"/>
        <end position="979"/>
    </location>
</feature>
<evidence type="ECO:0000256" key="2">
    <source>
        <dbReference type="ARBA" id="ARBA00022692"/>
    </source>
</evidence>
<reference evidence="16 17" key="1">
    <citation type="journal article" date="2023" name="Nucleic Acids Res.">
        <title>The hologenome of Daphnia magna reveals possible DNA methylation and microbiome-mediated evolution of the host genome.</title>
        <authorList>
            <person name="Chaturvedi A."/>
            <person name="Li X."/>
            <person name="Dhandapani V."/>
            <person name="Marshall H."/>
            <person name="Kissane S."/>
            <person name="Cuenca-Cambronero M."/>
            <person name="Asole G."/>
            <person name="Calvet F."/>
            <person name="Ruiz-Romero M."/>
            <person name="Marangio P."/>
            <person name="Guigo R."/>
            <person name="Rago D."/>
            <person name="Mirbahai L."/>
            <person name="Eastwood N."/>
            <person name="Colbourne J.K."/>
            <person name="Zhou J."/>
            <person name="Mallon E."/>
            <person name="Orsini L."/>
        </authorList>
    </citation>
    <scope>NUCLEOTIDE SEQUENCE [LARGE SCALE GENOMIC DNA]</scope>
    <source>
        <strain evidence="16">LRV0_1</strain>
    </source>
</reference>
<proteinExistence type="predicted"/>
<comment type="subcellular location">
    <subcellularLocation>
        <location evidence="1">Membrane</location>
        <topology evidence="1">Multi-pass membrane protein</topology>
    </subcellularLocation>
</comment>
<evidence type="ECO:0000256" key="5">
    <source>
        <dbReference type="ARBA" id="ARBA00023040"/>
    </source>
</evidence>
<dbReference type="Proteomes" id="UP001234178">
    <property type="component" value="Unassembled WGS sequence"/>
</dbReference>
<dbReference type="PANTHER" id="PTHR12011">
    <property type="entry name" value="ADHESION G-PROTEIN COUPLED RECEPTOR"/>
    <property type="match status" value="1"/>
</dbReference>
<dbReference type="InterPro" id="IPR036445">
    <property type="entry name" value="GPCR_2_extracell_dom_sf"/>
</dbReference>
<dbReference type="InterPro" id="IPR017981">
    <property type="entry name" value="GPCR_2-like_7TM"/>
</dbReference>
<dbReference type="SUPFAM" id="SSF111418">
    <property type="entry name" value="Hormone receptor domain"/>
    <property type="match status" value="1"/>
</dbReference>
<accession>A0ABQ9ZZW0</accession>
<keyword evidence="9" id="KW-0807">Transducer</keyword>
<keyword evidence="4 11" id="KW-1133">Transmembrane helix</keyword>
<keyword evidence="8" id="KW-0675">Receptor</keyword>
<sequence length="1052" mass="117215">MNRAIIFVVLVFFHKIGCYYQVRASSCVATDGSCTWTEPITCKSPETLCTAEAECLVVTKSINSSYPLELAANQQFQCRCLSGNSGSCKPYQLDTTFSVQLNCTTLSSTSNSVIIPASSSPNSSTIVYAEMWRCPAEDNTIIQCSSGRASIKDEYKCNGISQLLPNVLALVRFWCQYKQKDCRFDSSLILSHTGTPTTSPSLPSNFVFEWERGTRNGAQFGCGNSSLSTLAGDSCYRLTPTNLGWQNARSYCLQLGGDLAHFTIQIDFASILRRLDNSIPSNITASTAIPIWFKWYIWTGEQRTPQHFMEYTNAFQCAVYDFLLPDDGINPQADCYTGTKTKKVRGLCVLSPSFPSENFEYEQLFCPARCGVAGYPPDFCWEETIADTQVIKNCPSNFKGEASWICGSDGQWVSSSPDLSKCSNPVVEDSINQANNEIVNGDNPSSSLNSLTSVVKTNELASGNVIQLQQTVVLAINRQSELIAEDPDPVSREATSKNFTNSVIDLNDVMMNSTSSFWGLEIDTRTEVINQIQMNVDDTLVLLAENLLGNIYLYMGESSQNLAIQVENIAEVNYNNETYTYMVGNNDQLILPAGYLYATNDTNTSLSFATYSAFQDLLYGDTLALLFEENQTVPVPIRQVVVSKAIGATIGESNGSIQFVDGKVEILLSTLNRNLYEVNATSATCAYWNASLQDWSFDGCEVIYANDESTRCQCDHLTNFAVLMDINGIFQNSTILALDYITVIGESISIVCLAMTIVVFYWVRTLQRDFRFTIHRNLCWNLLIAEILLLAGVDATYNPDLCLSIAVFLHLFFLCAFGWMFIEGLYMYLLLVKVFPGNGLKLWQYYIIGYGSPVLVVAITLAATSTEAYKNSSYCWLSYENGAIWAFAAPVLAVILVNSVFLMVALMITFKTRHNASGNTDNYRWVLGTVSLTFILGITWLFGFLFFGQEPGQGIVFAYIFTILNSLQGFFIFISFCFLNKQVRTDLHRQIVNHPIYQRLSENFHFYWSDLRARLSPNTGHYNVMGRTNSTSNSSQSTVQSIQLHSTNSSSF</sequence>
<protein>
    <submittedName>
        <fullName evidence="16">Uncharacterized protein</fullName>
    </submittedName>
</protein>
<dbReference type="Gene3D" id="1.20.1070.10">
    <property type="entry name" value="Rhodopsin 7-helix transmembrane proteins"/>
    <property type="match status" value="1"/>
</dbReference>
<dbReference type="Pfam" id="PF02793">
    <property type="entry name" value="HRM"/>
    <property type="match status" value="1"/>
</dbReference>
<keyword evidence="6 11" id="KW-0472">Membrane</keyword>
<dbReference type="InterPro" id="IPR016186">
    <property type="entry name" value="C-type_lectin-like/link_sf"/>
</dbReference>
<evidence type="ECO:0000256" key="3">
    <source>
        <dbReference type="ARBA" id="ARBA00022729"/>
    </source>
</evidence>
<keyword evidence="17" id="KW-1185">Reference proteome</keyword>
<feature type="compositionally biased region" description="Low complexity" evidence="10">
    <location>
        <begin position="1028"/>
        <end position="1041"/>
    </location>
</feature>
<dbReference type="InterPro" id="IPR001879">
    <property type="entry name" value="GPCR_2_extracellular_dom"/>
</dbReference>
<dbReference type="PROSITE" id="PS50221">
    <property type="entry name" value="GAIN_B"/>
    <property type="match status" value="1"/>
</dbReference>
<evidence type="ECO:0000256" key="7">
    <source>
        <dbReference type="ARBA" id="ARBA00023157"/>
    </source>
</evidence>
<evidence type="ECO:0000256" key="10">
    <source>
        <dbReference type="SAM" id="MobiDB-lite"/>
    </source>
</evidence>
<evidence type="ECO:0000259" key="13">
    <source>
        <dbReference type="PROSITE" id="PS50221"/>
    </source>
</evidence>
<evidence type="ECO:0000313" key="16">
    <source>
        <dbReference type="EMBL" id="KAK4018453.1"/>
    </source>
</evidence>
<keyword evidence="3 12" id="KW-0732">Signal</keyword>
<dbReference type="PROSITE" id="PS50261">
    <property type="entry name" value="G_PROTEIN_RECEP_F2_4"/>
    <property type="match status" value="1"/>
</dbReference>
<evidence type="ECO:0000256" key="8">
    <source>
        <dbReference type="ARBA" id="ARBA00023170"/>
    </source>
</evidence>
<keyword evidence="7" id="KW-1015">Disulfide bond</keyword>
<organism evidence="16 17">
    <name type="scientific">Daphnia magna</name>
    <dbReference type="NCBI Taxonomy" id="35525"/>
    <lineage>
        <taxon>Eukaryota</taxon>
        <taxon>Metazoa</taxon>
        <taxon>Ecdysozoa</taxon>
        <taxon>Arthropoda</taxon>
        <taxon>Crustacea</taxon>
        <taxon>Branchiopoda</taxon>
        <taxon>Diplostraca</taxon>
        <taxon>Cladocera</taxon>
        <taxon>Anomopoda</taxon>
        <taxon>Daphniidae</taxon>
        <taxon>Daphnia</taxon>
    </lineage>
</organism>
<dbReference type="EMBL" id="JAOYFB010000036">
    <property type="protein sequence ID" value="KAK4018453.1"/>
    <property type="molecule type" value="Genomic_DNA"/>
</dbReference>
<comment type="caution">
    <text evidence="16">The sequence shown here is derived from an EMBL/GenBank/DDBJ whole genome shotgun (WGS) entry which is preliminary data.</text>
</comment>
<dbReference type="Gene3D" id="4.10.1240.10">
    <property type="entry name" value="GPCR, family 2, extracellular hormone receptor domain"/>
    <property type="match status" value="1"/>
</dbReference>
<feature type="domain" description="G-protein coupled receptors family 2 profile 1" evidence="14">
    <location>
        <begin position="334"/>
        <end position="426"/>
    </location>
</feature>
<feature type="domain" description="G-protein coupled receptors family 2 profile 2" evidence="15">
    <location>
        <begin position="738"/>
        <end position="980"/>
    </location>
</feature>
<feature type="signal peptide" evidence="12">
    <location>
        <begin position="1"/>
        <end position="18"/>
    </location>
</feature>
<dbReference type="InterPro" id="IPR000832">
    <property type="entry name" value="GPCR_2_secretin-like"/>
</dbReference>
<feature type="compositionally biased region" description="Polar residues" evidence="10">
    <location>
        <begin position="1042"/>
        <end position="1052"/>
    </location>
</feature>
<feature type="chain" id="PRO_5046970523" evidence="12">
    <location>
        <begin position="19"/>
        <end position="1052"/>
    </location>
</feature>
<dbReference type="PRINTS" id="PR00249">
    <property type="entry name" value="GPCRSECRETIN"/>
</dbReference>
<dbReference type="PROSITE" id="PS50227">
    <property type="entry name" value="G_PROTEIN_RECEP_F2_3"/>
    <property type="match status" value="1"/>
</dbReference>
<evidence type="ECO:0000259" key="14">
    <source>
        <dbReference type="PROSITE" id="PS50227"/>
    </source>
</evidence>
<dbReference type="Gene3D" id="2.60.220.50">
    <property type="match status" value="1"/>
</dbReference>
<feature type="transmembrane region" description="Helical" evidence="11">
    <location>
        <begin position="883"/>
        <end position="910"/>
    </location>
</feature>
<feature type="transmembrane region" description="Helical" evidence="11">
    <location>
        <begin position="843"/>
        <end position="863"/>
    </location>
</feature>
<evidence type="ECO:0000256" key="6">
    <source>
        <dbReference type="ARBA" id="ARBA00023136"/>
    </source>
</evidence>
<evidence type="ECO:0000256" key="9">
    <source>
        <dbReference type="ARBA" id="ARBA00023224"/>
    </source>
</evidence>
<dbReference type="Pfam" id="PF00002">
    <property type="entry name" value="7tm_2"/>
    <property type="match status" value="1"/>
</dbReference>
<keyword evidence="5" id="KW-0297">G-protein coupled receptor</keyword>
<evidence type="ECO:0000313" key="17">
    <source>
        <dbReference type="Proteomes" id="UP001234178"/>
    </source>
</evidence>
<dbReference type="InterPro" id="IPR057244">
    <property type="entry name" value="GAIN_B"/>
</dbReference>
<dbReference type="SMART" id="SM00303">
    <property type="entry name" value="GPS"/>
    <property type="match status" value="1"/>
</dbReference>
<keyword evidence="2 11" id="KW-0812">Transmembrane</keyword>
<feature type="transmembrane region" description="Helical" evidence="11">
    <location>
        <begin position="805"/>
        <end position="831"/>
    </location>
</feature>
<feature type="transmembrane region" description="Helical" evidence="11">
    <location>
        <begin position="740"/>
        <end position="762"/>
    </location>
</feature>
<evidence type="ECO:0000256" key="4">
    <source>
        <dbReference type="ARBA" id="ARBA00022989"/>
    </source>
</evidence>
<dbReference type="InterPro" id="IPR016187">
    <property type="entry name" value="CTDL_fold"/>
</dbReference>
<evidence type="ECO:0000256" key="1">
    <source>
        <dbReference type="ARBA" id="ARBA00004141"/>
    </source>
</evidence>
<feature type="domain" description="GAIN-B" evidence="13">
    <location>
        <begin position="560"/>
        <end position="730"/>
    </location>
</feature>
<name>A0ABQ9ZZW0_9CRUS</name>
<evidence type="ECO:0000259" key="15">
    <source>
        <dbReference type="PROSITE" id="PS50261"/>
    </source>
</evidence>